<gene>
    <name evidence="3" type="ordered locus">Plabr_4786</name>
</gene>
<evidence type="ECO:0000313" key="3">
    <source>
        <dbReference type="EMBL" id="ADY62357.1"/>
    </source>
</evidence>
<dbReference type="KEGG" id="pbs:Plabr_4786"/>
<dbReference type="Proteomes" id="UP000006860">
    <property type="component" value="Chromosome"/>
</dbReference>
<dbReference type="PANTHER" id="PTHR47505:SF1">
    <property type="entry name" value="DNA UTILIZATION PROTEIN YHGH"/>
    <property type="match status" value="1"/>
</dbReference>
<keyword evidence="3" id="KW-0808">Transferase</keyword>
<comment type="similarity">
    <text evidence="1">Belongs to the ComF/GntX family.</text>
</comment>
<dbReference type="InterPro" id="IPR000836">
    <property type="entry name" value="PRTase_dom"/>
</dbReference>
<dbReference type="HOGENOM" id="CLU_054549_0_2_0"/>
<keyword evidence="4" id="KW-1185">Reference proteome</keyword>
<dbReference type="CDD" id="cd06223">
    <property type="entry name" value="PRTases_typeI"/>
    <property type="match status" value="1"/>
</dbReference>
<dbReference type="InterPro" id="IPR029057">
    <property type="entry name" value="PRTase-like"/>
</dbReference>
<organism evidence="3 4">
    <name type="scientific">Rubinisphaera brasiliensis (strain ATCC 49424 / DSM 5305 / JCM 21570 / IAM 15109 / NBRC 103401 / IFAM 1448)</name>
    <name type="common">Planctomyces brasiliensis</name>
    <dbReference type="NCBI Taxonomy" id="756272"/>
    <lineage>
        <taxon>Bacteria</taxon>
        <taxon>Pseudomonadati</taxon>
        <taxon>Planctomycetota</taxon>
        <taxon>Planctomycetia</taxon>
        <taxon>Planctomycetales</taxon>
        <taxon>Planctomycetaceae</taxon>
        <taxon>Rubinisphaera</taxon>
    </lineage>
</organism>
<dbReference type="EMBL" id="CP002546">
    <property type="protein sequence ID" value="ADY62357.1"/>
    <property type="molecule type" value="Genomic_DNA"/>
</dbReference>
<feature type="domain" description="Phosphoribosyltransferase" evidence="2">
    <location>
        <begin position="188"/>
        <end position="250"/>
    </location>
</feature>
<evidence type="ECO:0000313" key="4">
    <source>
        <dbReference type="Proteomes" id="UP000006860"/>
    </source>
</evidence>
<sequence>MVGNVATSLLKSVYSSCVDFLAPPVCLQCGRDLLSETNVSQTYCARCLPQLPVRSLNACLRCGAPLGAFQSNSAGCPHCRGSRFSFSGVVSLGAYEGALKDSCQRGKSPGSQPVIASLTEKLIKFHGDQLTSWQCSAVISVPTFWRARLRRRIHPNETMAEEFSRFLRIPQRRNWLRQVRKTRQQHLLPPAERRKNVRGAYSVHRATGLQGARVLLVDDILTTGSTAQVCTRALLEAGAAEVFVAVLARGLKPR</sequence>
<dbReference type="Gene3D" id="3.40.50.2020">
    <property type="match status" value="1"/>
</dbReference>
<dbReference type="Pfam" id="PF00156">
    <property type="entry name" value="Pribosyltran"/>
    <property type="match status" value="1"/>
</dbReference>
<dbReference type="AlphaFoldDB" id="F0SRA6"/>
<dbReference type="STRING" id="756272.Plabr_4786"/>
<evidence type="ECO:0000259" key="2">
    <source>
        <dbReference type="Pfam" id="PF00156"/>
    </source>
</evidence>
<keyword evidence="3" id="KW-0328">Glycosyltransferase</keyword>
<evidence type="ECO:0000256" key="1">
    <source>
        <dbReference type="ARBA" id="ARBA00008007"/>
    </source>
</evidence>
<name>F0SRA6_RUBBR</name>
<proteinExistence type="inferred from homology"/>
<dbReference type="PANTHER" id="PTHR47505">
    <property type="entry name" value="DNA UTILIZATION PROTEIN YHGH"/>
    <property type="match status" value="1"/>
</dbReference>
<dbReference type="OrthoDB" id="9779910at2"/>
<reference evidence="4" key="1">
    <citation type="submission" date="2011-02" db="EMBL/GenBank/DDBJ databases">
        <title>The complete genome of Planctomyces brasiliensis DSM 5305.</title>
        <authorList>
            <person name="Lucas S."/>
            <person name="Copeland A."/>
            <person name="Lapidus A."/>
            <person name="Bruce D."/>
            <person name="Goodwin L."/>
            <person name="Pitluck S."/>
            <person name="Kyrpides N."/>
            <person name="Mavromatis K."/>
            <person name="Pagani I."/>
            <person name="Ivanova N."/>
            <person name="Ovchinnikova G."/>
            <person name="Lu M."/>
            <person name="Detter J.C."/>
            <person name="Han C."/>
            <person name="Land M."/>
            <person name="Hauser L."/>
            <person name="Markowitz V."/>
            <person name="Cheng J.-F."/>
            <person name="Hugenholtz P."/>
            <person name="Woyke T."/>
            <person name="Wu D."/>
            <person name="Tindall B."/>
            <person name="Pomrenke H.G."/>
            <person name="Brambilla E."/>
            <person name="Klenk H.-P."/>
            <person name="Eisen J.A."/>
        </authorList>
    </citation>
    <scope>NUCLEOTIDE SEQUENCE [LARGE SCALE GENOMIC DNA]</scope>
    <source>
        <strain evidence="4">ATCC 49424 / DSM 5305 / JCM 21570 / NBRC 103401 / IFAM 1448</strain>
    </source>
</reference>
<protein>
    <submittedName>
        <fullName evidence="3">Phosphoribosyltransferase</fullName>
    </submittedName>
</protein>
<dbReference type="SUPFAM" id="SSF53271">
    <property type="entry name" value="PRTase-like"/>
    <property type="match status" value="1"/>
</dbReference>
<accession>F0SRA6</accession>
<dbReference type="InterPro" id="IPR051910">
    <property type="entry name" value="ComF/GntX_DNA_util-trans"/>
</dbReference>
<dbReference type="GO" id="GO:0016757">
    <property type="term" value="F:glycosyltransferase activity"/>
    <property type="evidence" value="ECO:0007669"/>
    <property type="project" value="UniProtKB-KW"/>
</dbReference>
<dbReference type="eggNOG" id="COG1040">
    <property type="taxonomic scope" value="Bacteria"/>
</dbReference>